<reference evidence="3" key="1">
    <citation type="journal article" date="2020" name="Fungal Divers.">
        <title>Resolving the Mortierellaceae phylogeny through synthesis of multi-gene phylogenetics and phylogenomics.</title>
        <authorList>
            <person name="Vandepol N."/>
            <person name="Liber J."/>
            <person name="Desiro A."/>
            <person name="Na H."/>
            <person name="Kennedy M."/>
            <person name="Barry K."/>
            <person name="Grigoriev I.V."/>
            <person name="Miller A.N."/>
            <person name="O'Donnell K."/>
            <person name="Stajich J.E."/>
            <person name="Bonito G."/>
        </authorList>
    </citation>
    <scope>NUCLEOTIDE SEQUENCE</scope>
    <source>
        <strain evidence="3">MES-2147</strain>
    </source>
</reference>
<organism evidence="3 4">
    <name type="scientific">Modicella reniformis</name>
    <dbReference type="NCBI Taxonomy" id="1440133"/>
    <lineage>
        <taxon>Eukaryota</taxon>
        <taxon>Fungi</taxon>
        <taxon>Fungi incertae sedis</taxon>
        <taxon>Mucoromycota</taxon>
        <taxon>Mortierellomycotina</taxon>
        <taxon>Mortierellomycetes</taxon>
        <taxon>Mortierellales</taxon>
        <taxon>Mortierellaceae</taxon>
        <taxon>Modicella</taxon>
    </lineage>
</organism>
<evidence type="ECO:0000259" key="2">
    <source>
        <dbReference type="Pfam" id="PF02221"/>
    </source>
</evidence>
<evidence type="ECO:0000313" key="4">
    <source>
        <dbReference type="Proteomes" id="UP000749646"/>
    </source>
</evidence>
<dbReference type="Pfam" id="PF02221">
    <property type="entry name" value="E1_DerP2_DerF2"/>
    <property type="match status" value="1"/>
</dbReference>
<dbReference type="OrthoDB" id="2369314at2759"/>
<feature type="domain" description="MD-2-related lipid-recognition" evidence="2">
    <location>
        <begin position="23"/>
        <end position="102"/>
    </location>
</feature>
<dbReference type="InterPro" id="IPR003172">
    <property type="entry name" value="ML_dom"/>
</dbReference>
<gene>
    <name evidence="3" type="ORF">BGZ65_002251</name>
</gene>
<keyword evidence="4" id="KW-1185">Reference proteome</keyword>
<feature type="non-terminal residue" evidence="3">
    <location>
        <position position="119"/>
    </location>
</feature>
<accession>A0A9P6M0H0</accession>
<protein>
    <recommendedName>
        <fullName evidence="2">MD-2-related lipid-recognition domain-containing protein</fullName>
    </recommendedName>
</protein>
<dbReference type="AlphaFoldDB" id="A0A9P6M0H0"/>
<evidence type="ECO:0000256" key="1">
    <source>
        <dbReference type="SAM" id="SignalP"/>
    </source>
</evidence>
<feature type="chain" id="PRO_5040289435" description="MD-2-related lipid-recognition domain-containing protein" evidence="1">
    <location>
        <begin position="19"/>
        <end position="119"/>
    </location>
</feature>
<evidence type="ECO:0000313" key="3">
    <source>
        <dbReference type="EMBL" id="KAF9957096.1"/>
    </source>
</evidence>
<name>A0A9P6M0H0_9FUNG</name>
<feature type="signal peptide" evidence="1">
    <location>
        <begin position="1"/>
        <end position="18"/>
    </location>
</feature>
<dbReference type="Proteomes" id="UP000749646">
    <property type="component" value="Unassembled WGS sequence"/>
</dbReference>
<keyword evidence="1" id="KW-0732">Signal</keyword>
<proteinExistence type="predicted"/>
<comment type="caution">
    <text evidence="3">The sequence shown here is derived from an EMBL/GenBank/DDBJ whole genome shotgun (WGS) entry which is preliminary data.</text>
</comment>
<sequence>MRLFTAIGGLILSAVTAAQAPTFTNCAAGLPDLNVTSISMSPFPPCIGQTMCFNLTSTLSAPITEGGRLTFEGRYLRRRIYVDEQDACGVLAVQGQPCPIPTTSSSLKVCILLKPTIPA</sequence>
<dbReference type="EMBL" id="JAAAHW010006639">
    <property type="protein sequence ID" value="KAF9957096.1"/>
    <property type="molecule type" value="Genomic_DNA"/>
</dbReference>